<proteinExistence type="inferred from homology"/>
<dbReference type="InterPro" id="IPR036188">
    <property type="entry name" value="FAD/NAD-bd_sf"/>
</dbReference>
<dbReference type="SUPFAM" id="SSF52833">
    <property type="entry name" value="Thioredoxin-like"/>
    <property type="match status" value="1"/>
</dbReference>
<dbReference type="GO" id="GO:0016709">
    <property type="term" value="F:oxidoreductase activity, acting on paired donors, with incorporation or reduction of molecular oxygen, NAD(P)H as one donor, and incorporation of one atom of oxygen"/>
    <property type="evidence" value="ECO:0007669"/>
    <property type="project" value="UniProtKB-ARBA"/>
</dbReference>
<dbReference type="InterPro" id="IPR012941">
    <property type="entry name" value="Phe_hydrox_C_dim_dom"/>
</dbReference>
<keyword evidence="3" id="KW-0274">FAD</keyword>
<dbReference type="Pfam" id="PF07976">
    <property type="entry name" value="Phe_hydrox_dim"/>
    <property type="match status" value="1"/>
</dbReference>
<name>A0A0C2Z2A4_9AGAM</name>
<evidence type="ECO:0000256" key="4">
    <source>
        <dbReference type="ARBA" id="ARBA00023002"/>
    </source>
</evidence>
<dbReference type="Gene3D" id="3.50.50.60">
    <property type="entry name" value="FAD/NAD(P)-binding domain"/>
    <property type="match status" value="1"/>
</dbReference>
<evidence type="ECO:0008006" key="9">
    <source>
        <dbReference type="Google" id="ProtNLM"/>
    </source>
</evidence>
<dbReference type="PANTHER" id="PTHR43004">
    <property type="entry name" value="TRK SYSTEM POTASSIUM UPTAKE PROTEIN"/>
    <property type="match status" value="1"/>
</dbReference>
<dbReference type="Pfam" id="PF01494">
    <property type="entry name" value="FAD_binding_3"/>
    <property type="match status" value="1"/>
</dbReference>
<dbReference type="GO" id="GO:0071949">
    <property type="term" value="F:FAD binding"/>
    <property type="evidence" value="ECO:0007669"/>
    <property type="project" value="InterPro"/>
</dbReference>
<dbReference type="InterPro" id="IPR002938">
    <property type="entry name" value="FAD-bd"/>
</dbReference>
<keyword evidence="2" id="KW-0285">Flavoprotein</keyword>
<dbReference type="SUPFAM" id="SSF51905">
    <property type="entry name" value="FAD/NAD(P)-binding domain"/>
    <property type="match status" value="1"/>
</dbReference>
<dbReference type="OrthoDB" id="1716816at2759"/>
<dbReference type="PANTHER" id="PTHR43004:SF20">
    <property type="entry name" value="2-MONOOXYGENASE, PUTATIVE (AFU_ORTHOLOGUE AFUA_1G13660)-RELATED"/>
    <property type="match status" value="1"/>
</dbReference>
<reference evidence="7 8" key="1">
    <citation type="submission" date="2014-04" db="EMBL/GenBank/DDBJ databases">
        <authorList>
            <consortium name="DOE Joint Genome Institute"/>
            <person name="Kuo A."/>
            <person name="Kohler A."/>
            <person name="Nagy L.G."/>
            <person name="Floudas D."/>
            <person name="Copeland A."/>
            <person name="Barry K.W."/>
            <person name="Cichocki N."/>
            <person name="Veneault-Fourrey C."/>
            <person name="LaButti K."/>
            <person name="Lindquist E.A."/>
            <person name="Lipzen A."/>
            <person name="Lundell T."/>
            <person name="Morin E."/>
            <person name="Murat C."/>
            <person name="Sun H."/>
            <person name="Tunlid A."/>
            <person name="Henrissat B."/>
            <person name="Grigoriev I.V."/>
            <person name="Hibbett D.S."/>
            <person name="Martin F."/>
            <person name="Nordberg H.P."/>
            <person name="Cantor M.N."/>
            <person name="Hua S.X."/>
        </authorList>
    </citation>
    <scope>NUCLEOTIDE SEQUENCE [LARGE SCALE GENOMIC DNA]</scope>
    <source>
        <strain evidence="7 8">Foug A</strain>
    </source>
</reference>
<gene>
    <name evidence="7" type="ORF">SCLCIDRAFT_29912</name>
</gene>
<evidence type="ECO:0000256" key="1">
    <source>
        <dbReference type="ARBA" id="ARBA00007801"/>
    </source>
</evidence>
<protein>
    <recommendedName>
        <fullName evidence="9">FAD-binding domain-containing protein</fullName>
    </recommendedName>
</protein>
<evidence type="ECO:0000256" key="3">
    <source>
        <dbReference type="ARBA" id="ARBA00022827"/>
    </source>
</evidence>
<dbReference type="EMBL" id="KN822124">
    <property type="protein sequence ID" value="KIM55978.1"/>
    <property type="molecule type" value="Genomic_DNA"/>
</dbReference>
<dbReference type="HOGENOM" id="CLU_009665_9_2_1"/>
<dbReference type="AlphaFoldDB" id="A0A0C2Z2A4"/>
<dbReference type="Proteomes" id="UP000053989">
    <property type="component" value="Unassembled WGS sequence"/>
</dbReference>
<dbReference type="PRINTS" id="PR00420">
    <property type="entry name" value="RNGMNOXGNASE"/>
</dbReference>
<dbReference type="STRING" id="1036808.A0A0C2Z2A4"/>
<evidence type="ECO:0000313" key="8">
    <source>
        <dbReference type="Proteomes" id="UP000053989"/>
    </source>
</evidence>
<evidence type="ECO:0000259" key="6">
    <source>
        <dbReference type="Pfam" id="PF07976"/>
    </source>
</evidence>
<evidence type="ECO:0000259" key="5">
    <source>
        <dbReference type="Pfam" id="PF01494"/>
    </source>
</evidence>
<evidence type="ECO:0000256" key="2">
    <source>
        <dbReference type="ARBA" id="ARBA00022630"/>
    </source>
</evidence>
<dbReference type="Gene3D" id="3.40.30.20">
    <property type="match status" value="1"/>
</dbReference>
<accession>A0A0C2Z2A4</accession>
<dbReference type="InterPro" id="IPR036249">
    <property type="entry name" value="Thioredoxin-like_sf"/>
</dbReference>
<feature type="domain" description="FAD-binding" evidence="5">
    <location>
        <begin position="10"/>
        <end position="362"/>
    </location>
</feature>
<keyword evidence="4" id="KW-0560">Oxidoreductase</keyword>
<dbReference type="InParanoid" id="A0A0C2Z2A4"/>
<dbReference type="SUPFAM" id="SSF54373">
    <property type="entry name" value="FAD-linked reductases, C-terminal domain"/>
    <property type="match status" value="1"/>
</dbReference>
<keyword evidence="8" id="KW-1185">Reference proteome</keyword>
<dbReference type="InterPro" id="IPR050641">
    <property type="entry name" value="RIFMO-like"/>
</dbReference>
<dbReference type="InterPro" id="IPR038220">
    <property type="entry name" value="PHOX_C_sf"/>
</dbReference>
<dbReference type="Gene3D" id="3.30.9.10">
    <property type="entry name" value="D-Amino Acid Oxidase, subunit A, domain 2"/>
    <property type="match status" value="1"/>
</dbReference>
<reference evidence="8" key="2">
    <citation type="submission" date="2015-01" db="EMBL/GenBank/DDBJ databases">
        <title>Evolutionary Origins and Diversification of the Mycorrhizal Mutualists.</title>
        <authorList>
            <consortium name="DOE Joint Genome Institute"/>
            <consortium name="Mycorrhizal Genomics Consortium"/>
            <person name="Kohler A."/>
            <person name="Kuo A."/>
            <person name="Nagy L.G."/>
            <person name="Floudas D."/>
            <person name="Copeland A."/>
            <person name="Barry K.W."/>
            <person name="Cichocki N."/>
            <person name="Veneault-Fourrey C."/>
            <person name="LaButti K."/>
            <person name="Lindquist E.A."/>
            <person name="Lipzen A."/>
            <person name="Lundell T."/>
            <person name="Morin E."/>
            <person name="Murat C."/>
            <person name="Riley R."/>
            <person name="Ohm R."/>
            <person name="Sun H."/>
            <person name="Tunlid A."/>
            <person name="Henrissat B."/>
            <person name="Grigoriev I.V."/>
            <person name="Hibbett D.S."/>
            <person name="Martin F."/>
        </authorList>
    </citation>
    <scope>NUCLEOTIDE SEQUENCE [LARGE SCALE GENOMIC DNA]</scope>
    <source>
        <strain evidence="8">Foug A</strain>
    </source>
</reference>
<feature type="domain" description="Phenol hydroxylase-like C-terminal dimerisation" evidence="6">
    <location>
        <begin position="404"/>
        <end position="587"/>
    </location>
</feature>
<dbReference type="CDD" id="cd02979">
    <property type="entry name" value="PHOX_C"/>
    <property type="match status" value="1"/>
</dbReference>
<sequence length="589" mass="65496">MPSRTPESSVDVLVIGAGPAGLMFSNALAAASDIKLRVIDQRPSKVALGQADGIQPRTIEVLQSYGLAERLLREGNQIHISLTCRTPDVTAPSARYPFEVALHQGIVESIFIDSMMLHGLRIDRPVKPCAIEFTHDRTSYPIKVTLERLDAATDAEKTEIIYAKYVIGADGAHSWVRQSLGIAMEGEQTDSIWGVVDMIPDTNFPDIRNGSAIHSTNGSCMIVPREDDKIRLYVQLADQDVLDPRTGRIDKTRMSPEGILEVARKSLHPFYIRPLTDIEWWTIYTIGQRVASTYSVEDRVFIAGDACHTHSAKAGQGMNASMNDTHNLAWKIAQVLRGWAHSSILKTYESERRKYAQDLIDFDKEYSALFSGKPRTSENQDGISHDQFLNAFQAFGGFTSGIGVHYEPSAIVNTKHQECARNLVIGDRMLPQMFVRAADACPVEIQDLLPADIRWKVLVFLGTLDESRLPGVEALAKELDEPTSFLRKYPIDGQIPLIFDIISIVSGDKTVFNYLNVPDIFRPHWSKVLLDDTDVTGTKGGGAYDRFGINTHDVTFVIVRPDGYVGMVAPFSALEDLHEYFGSFLITRP</sequence>
<evidence type="ECO:0000313" key="7">
    <source>
        <dbReference type="EMBL" id="KIM55978.1"/>
    </source>
</evidence>
<organism evidence="7 8">
    <name type="scientific">Scleroderma citrinum Foug A</name>
    <dbReference type="NCBI Taxonomy" id="1036808"/>
    <lineage>
        <taxon>Eukaryota</taxon>
        <taxon>Fungi</taxon>
        <taxon>Dikarya</taxon>
        <taxon>Basidiomycota</taxon>
        <taxon>Agaricomycotina</taxon>
        <taxon>Agaricomycetes</taxon>
        <taxon>Agaricomycetidae</taxon>
        <taxon>Boletales</taxon>
        <taxon>Sclerodermatineae</taxon>
        <taxon>Sclerodermataceae</taxon>
        <taxon>Scleroderma</taxon>
    </lineage>
</organism>
<comment type="similarity">
    <text evidence="1">Belongs to the PheA/TfdB FAD monooxygenase family.</text>
</comment>